<dbReference type="Pfam" id="PF11807">
    <property type="entry name" value="UstYa"/>
    <property type="match status" value="1"/>
</dbReference>
<gene>
    <name evidence="3" type="ORF">NPX13_g3485</name>
</gene>
<keyword evidence="4" id="KW-1185">Reference proteome</keyword>
<evidence type="ECO:0000256" key="1">
    <source>
        <dbReference type="ARBA" id="ARBA00035112"/>
    </source>
</evidence>
<protein>
    <submittedName>
        <fullName evidence="3">Uncharacterized protein</fullName>
    </submittedName>
</protein>
<evidence type="ECO:0000313" key="3">
    <source>
        <dbReference type="EMBL" id="KAJ3577086.1"/>
    </source>
</evidence>
<comment type="similarity">
    <text evidence="1">Belongs to the ustYa family.</text>
</comment>
<sequence>MSESTPLTFDVDLEDELTDSSTEGSVRLRKTLSIIRPPISTTIVVISIAFNVVFSVAFVTLLLTGRHTNRCSTTENEANLDSSPFEPLGINKEVYMPIQYGWEYYAMTVDDMDKVDRNWDALNPDIGWVSMPQAELSRWGFQPGSEDPSNSSMGLHPLHGYHSMHCLKTIRHTMLQLARGEQPDVKFGHSMHCLAELLRDVICSADESLPLSIPSSYYGSNGDGKFQYLRKCRNWKALSSWAGARTSCMLTNKYGTLDLEHQYFENCSRTDGVILPTLTKDTPE</sequence>
<name>A0A9W8NI58_9PEZI</name>
<dbReference type="VEuPathDB" id="FungiDB:F4678DRAFT_451255"/>
<dbReference type="Proteomes" id="UP001148614">
    <property type="component" value="Unassembled WGS sequence"/>
</dbReference>
<dbReference type="PANTHER" id="PTHR33365">
    <property type="entry name" value="YALI0B05434P"/>
    <property type="match status" value="1"/>
</dbReference>
<dbReference type="GO" id="GO:0043386">
    <property type="term" value="P:mycotoxin biosynthetic process"/>
    <property type="evidence" value="ECO:0007669"/>
    <property type="project" value="InterPro"/>
</dbReference>
<organism evidence="3 4">
    <name type="scientific">Xylaria arbuscula</name>
    <dbReference type="NCBI Taxonomy" id="114810"/>
    <lineage>
        <taxon>Eukaryota</taxon>
        <taxon>Fungi</taxon>
        <taxon>Dikarya</taxon>
        <taxon>Ascomycota</taxon>
        <taxon>Pezizomycotina</taxon>
        <taxon>Sordariomycetes</taxon>
        <taxon>Xylariomycetidae</taxon>
        <taxon>Xylariales</taxon>
        <taxon>Xylariaceae</taxon>
        <taxon>Xylaria</taxon>
    </lineage>
</organism>
<proteinExistence type="inferred from homology"/>
<keyword evidence="2" id="KW-1133">Transmembrane helix</keyword>
<reference evidence="3" key="1">
    <citation type="submission" date="2022-07" db="EMBL/GenBank/DDBJ databases">
        <title>Genome Sequence of Xylaria arbuscula.</title>
        <authorList>
            <person name="Buettner E."/>
        </authorList>
    </citation>
    <scope>NUCLEOTIDE SEQUENCE</scope>
    <source>
        <strain evidence="3">VT107</strain>
    </source>
</reference>
<keyword evidence="2" id="KW-0812">Transmembrane</keyword>
<accession>A0A9W8NI58</accession>
<dbReference type="AlphaFoldDB" id="A0A9W8NI58"/>
<dbReference type="PANTHER" id="PTHR33365:SF6">
    <property type="entry name" value="OXIDASE USTYA"/>
    <property type="match status" value="1"/>
</dbReference>
<keyword evidence="2" id="KW-0472">Membrane</keyword>
<comment type="caution">
    <text evidence="3">The sequence shown here is derived from an EMBL/GenBank/DDBJ whole genome shotgun (WGS) entry which is preliminary data.</text>
</comment>
<feature type="transmembrane region" description="Helical" evidence="2">
    <location>
        <begin position="39"/>
        <end position="63"/>
    </location>
</feature>
<evidence type="ECO:0000313" key="4">
    <source>
        <dbReference type="Proteomes" id="UP001148614"/>
    </source>
</evidence>
<dbReference type="InterPro" id="IPR021765">
    <property type="entry name" value="UstYa-like"/>
</dbReference>
<dbReference type="EMBL" id="JANPWZ010000437">
    <property type="protein sequence ID" value="KAJ3577086.1"/>
    <property type="molecule type" value="Genomic_DNA"/>
</dbReference>
<evidence type="ECO:0000256" key="2">
    <source>
        <dbReference type="SAM" id="Phobius"/>
    </source>
</evidence>